<dbReference type="GO" id="GO:0000155">
    <property type="term" value="F:phosphorelay sensor kinase activity"/>
    <property type="evidence" value="ECO:0007669"/>
    <property type="project" value="InterPro"/>
</dbReference>
<dbReference type="Pfam" id="PF00672">
    <property type="entry name" value="HAMP"/>
    <property type="match status" value="1"/>
</dbReference>
<dbReference type="Gene3D" id="1.10.287.130">
    <property type="match status" value="1"/>
</dbReference>
<dbReference type="SMART" id="SM00448">
    <property type="entry name" value="REC"/>
    <property type="match status" value="1"/>
</dbReference>
<evidence type="ECO:0000256" key="6">
    <source>
        <dbReference type="ARBA" id="ARBA00023012"/>
    </source>
</evidence>
<dbReference type="PRINTS" id="PR00344">
    <property type="entry name" value="BCTRLSENSOR"/>
</dbReference>
<dbReference type="PROSITE" id="PS50109">
    <property type="entry name" value="HIS_KIN"/>
    <property type="match status" value="1"/>
</dbReference>
<evidence type="ECO:0000256" key="1">
    <source>
        <dbReference type="ARBA" id="ARBA00000085"/>
    </source>
</evidence>
<name>A0A3B1CC74_9ZZZZ</name>
<keyword evidence="8" id="KW-0472">Membrane</keyword>
<keyword evidence="3" id="KW-0597">Phosphoprotein</keyword>
<feature type="coiled-coil region" evidence="7">
    <location>
        <begin position="468"/>
        <end position="527"/>
    </location>
</feature>
<evidence type="ECO:0000256" key="4">
    <source>
        <dbReference type="ARBA" id="ARBA00022679"/>
    </source>
</evidence>
<dbReference type="AlphaFoldDB" id="A0A3B1CC74"/>
<evidence type="ECO:0000256" key="7">
    <source>
        <dbReference type="SAM" id="Coils"/>
    </source>
</evidence>
<dbReference type="SMART" id="SM00387">
    <property type="entry name" value="HATPase_c"/>
    <property type="match status" value="1"/>
</dbReference>
<keyword evidence="8" id="KW-0812">Transmembrane</keyword>
<dbReference type="SUPFAM" id="SSF55781">
    <property type="entry name" value="GAF domain-like"/>
    <property type="match status" value="1"/>
</dbReference>
<evidence type="ECO:0000259" key="10">
    <source>
        <dbReference type="PROSITE" id="PS50110"/>
    </source>
</evidence>
<dbReference type="PANTHER" id="PTHR45339">
    <property type="entry name" value="HYBRID SIGNAL TRANSDUCTION HISTIDINE KINASE J"/>
    <property type="match status" value="1"/>
</dbReference>
<reference evidence="12" key="1">
    <citation type="submission" date="2018-06" db="EMBL/GenBank/DDBJ databases">
        <authorList>
            <person name="Zhirakovskaya E."/>
        </authorList>
    </citation>
    <scope>NUCLEOTIDE SEQUENCE</scope>
</reference>
<evidence type="ECO:0000259" key="11">
    <source>
        <dbReference type="PROSITE" id="PS50885"/>
    </source>
</evidence>
<keyword evidence="4" id="KW-0808">Transferase</keyword>
<evidence type="ECO:0000256" key="5">
    <source>
        <dbReference type="ARBA" id="ARBA00022777"/>
    </source>
</evidence>
<proteinExistence type="predicted"/>
<dbReference type="EMBL" id="UOGD01000198">
    <property type="protein sequence ID" value="VAX21548.1"/>
    <property type="molecule type" value="Genomic_DNA"/>
</dbReference>
<dbReference type="SMART" id="SM00388">
    <property type="entry name" value="HisKA"/>
    <property type="match status" value="1"/>
</dbReference>
<comment type="catalytic activity">
    <reaction evidence="1">
        <text>ATP + protein L-histidine = ADP + protein N-phospho-L-histidine.</text>
        <dbReference type="EC" id="2.7.13.3"/>
    </reaction>
</comment>
<dbReference type="Pfam" id="PF02518">
    <property type="entry name" value="HATPase_c"/>
    <property type="match status" value="1"/>
</dbReference>
<dbReference type="InterPro" id="IPR036890">
    <property type="entry name" value="HATPase_C_sf"/>
</dbReference>
<dbReference type="CDD" id="cd00082">
    <property type="entry name" value="HisKA"/>
    <property type="match status" value="1"/>
</dbReference>
<dbReference type="SUPFAM" id="SSF55874">
    <property type="entry name" value="ATPase domain of HSP90 chaperone/DNA topoisomerase II/histidine kinase"/>
    <property type="match status" value="1"/>
</dbReference>
<dbReference type="InterPro" id="IPR036097">
    <property type="entry name" value="HisK_dim/P_sf"/>
</dbReference>
<dbReference type="CDD" id="cd17546">
    <property type="entry name" value="REC_hyHK_CKI1_RcsC-like"/>
    <property type="match status" value="1"/>
</dbReference>
<evidence type="ECO:0000313" key="12">
    <source>
        <dbReference type="EMBL" id="VAX21548.1"/>
    </source>
</evidence>
<dbReference type="InterPro" id="IPR003660">
    <property type="entry name" value="HAMP_dom"/>
</dbReference>
<dbReference type="Gene3D" id="3.30.450.40">
    <property type="match status" value="1"/>
</dbReference>
<dbReference type="InterPro" id="IPR003594">
    <property type="entry name" value="HATPase_dom"/>
</dbReference>
<dbReference type="Pfam" id="PF00512">
    <property type="entry name" value="HisKA"/>
    <property type="match status" value="1"/>
</dbReference>
<feature type="transmembrane region" description="Helical" evidence="8">
    <location>
        <begin position="7"/>
        <end position="27"/>
    </location>
</feature>
<dbReference type="PANTHER" id="PTHR45339:SF1">
    <property type="entry name" value="HYBRID SIGNAL TRANSDUCTION HISTIDINE KINASE J"/>
    <property type="match status" value="1"/>
</dbReference>
<evidence type="ECO:0000256" key="8">
    <source>
        <dbReference type="SAM" id="Phobius"/>
    </source>
</evidence>
<dbReference type="Gene3D" id="3.40.50.2300">
    <property type="match status" value="1"/>
</dbReference>
<dbReference type="InterPro" id="IPR001789">
    <property type="entry name" value="Sig_transdc_resp-reg_receiver"/>
</dbReference>
<dbReference type="SUPFAM" id="SSF158472">
    <property type="entry name" value="HAMP domain-like"/>
    <property type="match status" value="1"/>
</dbReference>
<dbReference type="Gene3D" id="6.10.340.10">
    <property type="match status" value="1"/>
</dbReference>
<dbReference type="InterPro" id="IPR005467">
    <property type="entry name" value="His_kinase_dom"/>
</dbReference>
<evidence type="ECO:0000259" key="9">
    <source>
        <dbReference type="PROSITE" id="PS50109"/>
    </source>
</evidence>
<accession>A0A3B1CC74</accession>
<keyword evidence="8" id="KW-1133">Transmembrane helix</keyword>
<sequence>MKINLRLLLITFTVIVIISLSSTFIYYSTTTSLLKKQYSQNLLNARNDFAFELQSGIKVIEEEFSKVAKNSADLTTVSLDSTTLDFIFSANQLNSIDHKSFIHSKLIQPPALINSVEDFIKTYPNVILLYAKDKNSKNVFYGKVITEKYLDKFSLKIRAEIALLVNGLPNQITNSESNKSYLSNFISANKQFNSANKIDVYYEELNKGDFFASIYKAKNLNVADVPSSFLIFNTPTELYEFRNTIQMIMLIFTLAGILLSLIFILLFTTRLRKQISLLSKTTNLIADGELNHRVPIISKDELGQLGTAFNDMLDRLESKEKIEKRYMDIVTIINENPSLDVLSNLLLEKLIGDTDSTFGAFYLVDNGSLKPISTYGISEETLSPSVEPDLYTKVIQKQENIEIIFEKNFPSIKTGLLKINIKYLLVIPIIFDKKVIAVIEIASEHEPSENPKEYLDSIKEQLAIGINNAASLEQLKKFVNELKVLNEQYQQQNKKIVEQNKELKKLHKDLQEKADELEEQRKKAVEITHVKSQFLANMSHELRTPLNSIIGLTELISEDSTTFPKTKDRLKIVLRNGKKLLAMINNILEFSKIESGKFEITKSDFIISEFFNDVFLAMEPLVAEKELQLSIVYASDNDLMVNTDKHKLEQIILNLVSNAIKFTEVGGIKINIDVVEDKALKIDIIDTGIGISDENKKLIFEEFKQVDLTRTRKYQGAGLGLAICRKYIELLNGTISVQSNEFKGTTFTLLLPNVILDKLPLLEKYKYSASDLNKRSNRKKLLLIHGDAKNKIAIENYFEKSEYDVIQSKPSLEIIDQLGNVALDGIIINATNMTNVYWDILHELKKNQLTTDIPLSLISIQNDSNKLYLFEAFEIIIGPRNIEKLKYCLDLVKLNNNNGKKILWLGEDSEERGNLVQQMENFANISLTSEIGNISEDIDEIKPDVLIIDTIIKNETTLKLISYLQQSYKIPIIATIHESIDELDKQRLISAVDTMVMDFGKSPEEAFKTIDRKFSLMKKLKKSISFPIENTSLSENRETIPPVPISEPEENDFHILVVDDDKDTLFTVGEIIKNIGCSISFANNGAECLTQLKTITPDLILLDIMMPVLDGFETIKKIRSDNETKDLTVYAMTAQAMLDDFDVIKKSGFDDLITKPIDASTLSFKIQQRIQQILK</sequence>
<organism evidence="12">
    <name type="scientific">hydrothermal vent metagenome</name>
    <dbReference type="NCBI Taxonomy" id="652676"/>
    <lineage>
        <taxon>unclassified sequences</taxon>
        <taxon>metagenomes</taxon>
        <taxon>ecological metagenomes</taxon>
    </lineage>
</organism>
<feature type="transmembrane region" description="Helical" evidence="8">
    <location>
        <begin position="247"/>
        <end position="267"/>
    </location>
</feature>
<dbReference type="EC" id="2.7.13.3" evidence="2"/>
<dbReference type="CDD" id="cd06225">
    <property type="entry name" value="HAMP"/>
    <property type="match status" value="1"/>
</dbReference>
<dbReference type="SUPFAM" id="SSF47384">
    <property type="entry name" value="Homodimeric domain of signal transducing histidine kinase"/>
    <property type="match status" value="1"/>
</dbReference>
<dbReference type="SUPFAM" id="SSF52172">
    <property type="entry name" value="CheY-like"/>
    <property type="match status" value="1"/>
</dbReference>
<feature type="domain" description="Response regulatory" evidence="10">
    <location>
        <begin position="1054"/>
        <end position="1170"/>
    </location>
</feature>
<dbReference type="GO" id="GO:0016020">
    <property type="term" value="C:membrane"/>
    <property type="evidence" value="ECO:0007669"/>
    <property type="project" value="InterPro"/>
</dbReference>
<feature type="domain" description="Histidine kinase" evidence="9">
    <location>
        <begin position="537"/>
        <end position="755"/>
    </location>
</feature>
<gene>
    <name evidence="12" type="ORF">MNBD_IGNAVI01-1461</name>
</gene>
<dbReference type="FunFam" id="3.30.565.10:FF:000010">
    <property type="entry name" value="Sensor histidine kinase RcsC"/>
    <property type="match status" value="1"/>
</dbReference>
<dbReference type="InterPro" id="IPR003661">
    <property type="entry name" value="HisK_dim/P_dom"/>
</dbReference>
<dbReference type="Pfam" id="PF00072">
    <property type="entry name" value="Response_reg"/>
    <property type="match status" value="1"/>
</dbReference>
<evidence type="ECO:0000256" key="3">
    <source>
        <dbReference type="ARBA" id="ARBA00022553"/>
    </source>
</evidence>
<dbReference type="InterPro" id="IPR004358">
    <property type="entry name" value="Sig_transdc_His_kin-like_C"/>
</dbReference>
<keyword evidence="6" id="KW-0902">Two-component regulatory system</keyword>
<dbReference type="InterPro" id="IPR029016">
    <property type="entry name" value="GAF-like_dom_sf"/>
</dbReference>
<keyword evidence="5" id="KW-0418">Kinase</keyword>
<dbReference type="PROSITE" id="PS50885">
    <property type="entry name" value="HAMP"/>
    <property type="match status" value="1"/>
</dbReference>
<dbReference type="PROSITE" id="PS50110">
    <property type="entry name" value="RESPONSE_REGULATORY"/>
    <property type="match status" value="1"/>
</dbReference>
<dbReference type="Gene3D" id="3.30.565.10">
    <property type="entry name" value="Histidine kinase-like ATPase, C-terminal domain"/>
    <property type="match status" value="1"/>
</dbReference>
<protein>
    <recommendedName>
        <fullName evidence="2">histidine kinase</fullName>
        <ecNumber evidence="2">2.7.13.3</ecNumber>
    </recommendedName>
</protein>
<dbReference type="SMART" id="SM00304">
    <property type="entry name" value="HAMP"/>
    <property type="match status" value="1"/>
</dbReference>
<feature type="domain" description="HAMP" evidence="11">
    <location>
        <begin position="269"/>
        <end position="321"/>
    </location>
</feature>
<keyword evidence="7" id="KW-0175">Coiled coil</keyword>
<dbReference type="InterPro" id="IPR011006">
    <property type="entry name" value="CheY-like_superfamily"/>
</dbReference>
<evidence type="ECO:0000256" key="2">
    <source>
        <dbReference type="ARBA" id="ARBA00012438"/>
    </source>
</evidence>